<reference evidence="1" key="1">
    <citation type="submission" date="2021-01" db="EMBL/GenBank/DDBJ databases">
        <title>Whole genome shotgun sequence of Virgisporangium aurantiacum NBRC 16421.</title>
        <authorList>
            <person name="Komaki H."/>
            <person name="Tamura T."/>
        </authorList>
    </citation>
    <scope>NUCLEOTIDE SEQUENCE</scope>
    <source>
        <strain evidence="1">NBRC 16421</strain>
    </source>
</reference>
<accession>A0A8J3YZ75</accession>
<dbReference type="AlphaFoldDB" id="A0A8J3YZ75"/>
<dbReference type="Proteomes" id="UP000612585">
    <property type="component" value="Unassembled WGS sequence"/>
</dbReference>
<protein>
    <submittedName>
        <fullName evidence="1">Uncharacterized protein</fullName>
    </submittedName>
</protein>
<keyword evidence="2" id="KW-1185">Reference proteome</keyword>
<sequence length="201" mass="22210">MADVRIISDSSEDEMVACFLLGELTSPRFGAGIRRALAAAGESEHLLTEADPADPDANRARRGLLAATRGYGENRDLFKDFPARVRWVRAVLTPDELARVRYIDYPYWNELSGGSRLPRDAADRIQAGMRAFDVSNHRFVAAARAVRRGDRFAPLILTGPRRNTLVCLEGHLRLTGHALAGFPVEVQCLVGTARAIGRWAR</sequence>
<dbReference type="EMBL" id="BOPG01000012">
    <property type="protein sequence ID" value="GIJ54724.1"/>
    <property type="molecule type" value="Genomic_DNA"/>
</dbReference>
<evidence type="ECO:0000313" key="1">
    <source>
        <dbReference type="EMBL" id="GIJ54724.1"/>
    </source>
</evidence>
<proteinExistence type="predicted"/>
<evidence type="ECO:0000313" key="2">
    <source>
        <dbReference type="Proteomes" id="UP000612585"/>
    </source>
</evidence>
<gene>
    <name evidence="1" type="ORF">Vau01_022400</name>
</gene>
<comment type="caution">
    <text evidence="1">The sequence shown here is derived from an EMBL/GenBank/DDBJ whole genome shotgun (WGS) entry which is preliminary data.</text>
</comment>
<organism evidence="1 2">
    <name type="scientific">Virgisporangium aurantiacum</name>
    <dbReference type="NCBI Taxonomy" id="175570"/>
    <lineage>
        <taxon>Bacteria</taxon>
        <taxon>Bacillati</taxon>
        <taxon>Actinomycetota</taxon>
        <taxon>Actinomycetes</taxon>
        <taxon>Micromonosporales</taxon>
        <taxon>Micromonosporaceae</taxon>
        <taxon>Virgisporangium</taxon>
    </lineage>
</organism>
<name>A0A8J3YZ75_9ACTN</name>